<dbReference type="SUPFAM" id="SSF103473">
    <property type="entry name" value="MFS general substrate transporter"/>
    <property type="match status" value="1"/>
</dbReference>
<dbReference type="AlphaFoldDB" id="A0A3L8DD14"/>
<accession>A0A3L8DD14</accession>
<evidence type="ECO:0000256" key="12">
    <source>
        <dbReference type="SAM" id="Phobius"/>
    </source>
</evidence>
<feature type="transmembrane region" description="Helical" evidence="12">
    <location>
        <begin position="205"/>
        <end position="223"/>
    </location>
</feature>
<dbReference type="EMBL" id="QOIP01000010">
    <property type="protein sequence ID" value="RLU17818.1"/>
    <property type="molecule type" value="Genomic_DNA"/>
</dbReference>
<dbReference type="PROSITE" id="PS50850">
    <property type="entry name" value="MFS"/>
    <property type="match status" value="1"/>
</dbReference>
<keyword evidence="5" id="KW-0769">Symport</keyword>
<dbReference type="InterPro" id="IPR050382">
    <property type="entry name" value="MFS_Na/Anion_cotransporter"/>
</dbReference>
<evidence type="ECO:0000256" key="4">
    <source>
        <dbReference type="ARBA" id="ARBA00022692"/>
    </source>
</evidence>
<dbReference type="FunFam" id="1.20.1250.20:FF:000003">
    <property type="entry name" value="Solute carrier family 17 member 3"/>
    <property type="match status" value="1"/>
</dbReference>
<proteinExistence type="inferred from homology"/>
<sequence>MASSLRKKRVSIVSLSEKMKVPPNKPKAWFGCRHMQVVLMCLGFFCCYAIRVTTSVTLEAMTNAASANPDFEEFDWDDPVKHLILSSFFWGYICTQIPGSIIAQKWSAQGLYSAALFISGLMTISSPFAAHYGGWQAMIATRVISGFAQGTVLPCLHTLLSKWVPPEERGRLATFVYSGGWIGNVICLLSSGYLAASAVGWPSCFYVWGSITILCGISFYLLGKDSPSEHSRIPLDEKEYIEISLGVTEINENEKPATPWMSILRSIPVWALLVTQCAQAWGFWMLLTEIPSYMASIMRFDIKKNGLVTALPYFTAWLVSFPISYVSDLCIRRHIMTTQTSRKVCNTIGQWIPAVALIGLGYARQDQPELAVGILITAVSCNIAACCGHNVNHMDLSPNFAGTLMGFTNTTATVCSILAPLIAGVIITDSTNIVQWRYVFFLSAGIYTLGNLVFILFGTSRVQKWNDPIRSNRESVTRKISTIGTIQEQKDIDKIP</sequence>
<keyword evidence="9" id="KW-0406">Ion transport</keyword>
<comment type="subcellular location">
    <subcellularLocation>
        <location evidence="1">Membrane</location>
        <topology evidence="1">Multi-pass membrane protein</topology>
    </subcellularLocation>
</comment>
<evidence type="ECO:0000256" key="2">
    <source>
        <dbReference type="ARBA" id="ARBA00008586"/>
    </source>
</evidence>
<comment type="similarity">
    <text evidence="2">Belongs to the major facilitator superfamily. Sodium/anion cotransporter family.</text>
</comment>
<evidence type="ECO:0000256" key="11">
    <source>
        <dbReference type="ARBA" id="ARBA00068450"/>
    </source>
</evidence>
<dbReference type="GO" id="GO:0006814">
    <property type="term" value="P:sodium ion transport"/>
    <property type="evidence" value="ECO:0007669"/>
    <property type="project" value="UniProtKB-KW"/>
</dbReference>
<evidence type="ECO:0000256" key="8">
    <source>
        <dbReference type="ARBA" id="ARBA00023136"/>
    </source>
</evidence>
<evidence type="ECO:0000256" key="3">
    <source>
        <dbReference type="ARBA" id="ARBA00022448"/>
    </source>
</evidence>
<organism evidence="14 15">
    <name type="scientific">Ooceraea biroi</name>
    <name type="common">Clonal raider ant</name>
    <name type="synonym">Cerapachys biroi</name>
    <dbReference type="NCBI Taxonomy" id="2015173"/>
    <lineage>
        <taxon>Eukaryota</taxon>
        <taxon>Metazoa</taxon>
        <taxon>Ecdysozoa</taxon>
        <taxon>Arthropoda</taxon>
        <taxon>Hexapoda</taxon>
        <taxon>Insecta</taxon>
        <taxon>Pterygota</taxon>
        <taxon>Neoptera</taxon>
        <taxon>Endopterygota</taxon>
        <taxon>Hymenoptera</taxon>
        <taxon>Apocrita</taxon>
        <taxon>Aculeata</taxon>
        <taxon>Formicoidea</taxon>
        <taxon>Formicidae</taxon>
        <taxon>Dorylinae</taxon>
        <taxon>Ooceraea</taxon>
    </lineage>
</organism>
<dbReference type="PANTHER" id="PTHR11662:SF280">
    <property type="entry name" value="FI21844P1-RELATED"/>
    <property type="match status" value="1"/>
</dbReference>
<dbReference type="Pfam" id="PF07690">
    <property type="entry name" value="MFS_1"/>
    <property type="match status" value="1"/>
</dbReference>
<evidence type="ECO:0000256" key="5">
    <source>
        <dbReference type="ARBA" id="ARBA00022847"/>
    </source>
</evidence>
<name>A0A3L8DD14_OOCBI</name>
<dbReference type="GO" id="GO:0015293">
    <property type="term" value="F:symporter activity"/>
    <property type="evidence" value="ECO:0007669"/>
    <property type="project" value="UniProtKB-KW"/>
</dbReference>
<evidence type="ECO:0000256" key="6">
    <source>
        <dbReference type="ARBA" id="ARBA00022989"/>
    </source>
</evidence>
<feature type="transmembrane region" description="Helical" evidence="12">
    <location>
        <begin position="269"/>
        <end position="287"/>
    </location>
</feature>
<dbReference type="PANTHER" id="PTHR11662">
    <property type="entry name" value="SOLUTE CARRIER FAMILY 17"/>
    <property type="match status" value="1"/>
</dbReference>
<feature type="transmembrane region" description="Helical" evidence="12">
    <location>
        <begin position="172"/>
        <end position="193"/>
    </location>
</feature>
<dbReference type="InterPro" id="IPR011701">
    <property type="entry name" value="MFS"/>
</dbReference>
<comment type="caution">
    <text evidence="14">The sequence shown here is derived from an EMBL/GenBank/DDBJ whole genome shotgun (WGS) entry which is preliminary data.</text>
</comment>
<feature type="transmembrane region" description="Helical" evidence="12">
    <location>
        <begin position="347"/>
        <end position="364"/>
    </location>
</feature>
<feature type="transmembrane region" description="Helical" evidence="12">
    <location>
        <begin position="307"/>
        <end position="326"/>
    </location>
</feature>
<evidence type="ECO:0000259" key="13">
    <source>
        <dbReference type="PROSITE" id="PS50850"/>
    </source>
</evidence>
<dbReference type="InterPro" id="IPR036259">
    <property type="entry name" value="MFS_trans_sf"/>
</dbReference>
<keyword evidence="8 12" id="KW-0472">Membrane</keyword>
<dbReference type="GO" id="GO:0006820">
    <property type="term" value="P:monoatomic anion transport"/>
    <property type="evidence" value="ECO:0007669"/>
    <property type="project" value="TreeGrafter"/>
</dbReference>
<evidence type="ECO:0000256" key="9">
    <source>
        <dbReference type="ARBA" id="ARBA00023201"/>
    </source>
</evidence>
<dbReference type="InterPro" id="IPR020846">
    <property type="entry name" value="MFS_dom"/>
</dbReference>
<keyword evidence="3" id="KW-0813">Transport</keyword>
<feature type="transmembrane region" description="Helical" evidence="12">
    <location>
        <begin position="110"/>
        <end position="133"/>
    </location>
</feature>
<evidence type="ECO:0000256" key="7">
    <source>
        <dbReference type="ARBA" id="ARBA00023053"/>
    </source>
</evidence>
<evidence type="ECO:0000256" key="10">
    <source>
        <dbReference type="ARBA" id="ARBA00054632"/>
    </source>
</evidence>
<feature type="transmembrane region" description="Helical" evidence="12">
    <location>
        <begin position="403"/>
        <end position="426"/>
    </location>
</feature>
<keyword evidence="9" id="KW-0739">Sodium transport</keyword>
<feature type="transmembrane region" description="Helical" evidence="12">
    <location>
        <begin position="370"/>
        <end position="391"/>
    </location>
</feature>
<dbReference type="Proteomes" id="UP000279307">
    <property type="component" value="Chromosome 10"/>
</dbReference>
<feature type="transmembrane region" description="Helical" evidence="12">
    <location>
        <begin position="438"/>
        <end position="457"/>
    </location>
</feature>
<dbReference type="CDD" id="cd17318">
    <property type="entry name" value="MFS_SLC17"/>
    <property type="match status" value="1"/>
</dbReference>
<dbReference type="FunFam" id="1.20.1250.20:FF:000144">
    <property type="entry name" value="Picot, isoform B"/>
    <property type="match status" value="1"/>
</dbReference>
<dbReference type="GO" id="GO:0016020">
    <property type="term" value="C:membrane"/>
    <property type="evidence" value="ECO:0007669"/>
    <property type="project" value="UniProtKB-SubCell"/>
</dbReference>
<protein>
    <recommendedName>
        <fullName evidence="11">Putative inorganic phosphate cotransporter</fullName>
    </recommendedName>
</protein>
<reference evidence="14 15" key="1">
    <citation type="journal article" date="2018" name="Genome Res.">
        <title>The genomic architecture and molecular evolution of ant odorant receptors.</title>
        <authorList>
            <person name="McKenzie S.K."/>
            <person name="Kronauer D.J.C."/>
        </authorList>
    </citation>
    <scope>NUCLEOTIDE SEQUENCE [LARGE SCALE GENOMIC DNA]</scope>
    <source>
        <strain evidence="14">Clonal line C1</strain>
    </source>
</reference>
<keyword evidence="7" id="KW-0915">Sodium</keyword>
<evidence type="ECO:0000313" key="14">
    <source>
        <dbReference type="EMBL" id="RLU17818.1"/>
    </source>
</evidence>
<dbReference type="OrthoDB" id="2985014at2759"/>
<evidence type="ECO:0000256" key="1">
    <source>
        <dbReference type="ARBA" id="ARBA00004141"/>
    </source>
</evidence>
<comment type="function">
    <text evidence="10">May be an inorganic phosphate cotransporter.</text>
</comment>
<keyword evidence="4 12" id="KW-0812">Transmembrane</keyword>
<gene>
    <name evidence="14" type="ORF">DMN91_010056</name>
</gene>
<feature type="transmembrane region" description="Helical" evidence="12">
    <location>
        <begin position="139"/>
        <end position="160"/>
    </location>
</feature>
<feature type="domain" description="Major facilitator superfamily (MFS) profile" evidence="13">
    <location>
        <begin position="35"/>
        <end position="462"/>
    </location>
</feature>
<feature type="transmembrane region" description="Helical" evidence="12">
    <location>
        <begin position="83"/>
        <end position="103"/>
    </location>
</feature>
<keyword evidence="6 12" id="KW-1133">Transmembrane helix</keyword>
<dbReference type="Gene3D" id="1.20.1250.20">
    <property type="entry name" value="MFS general substrate transporter like domains"/>
    <property type="match status" value="2"/>
</dbReference>
<evidence type="ECO:0000313" key="15">
    <source>
        <dbReference type="Proteomes" id="UP000279307"/>
    </source>
</evidence>